<proteinExistence type="predicted"/>
<keyword evidence="2" id="KW-1185">Reference proteome</keyword>
<dbReference type="RefSeq" id="WP_380012214.1">
    <property type="nucleotide sequence ID" value="NZ_JBHLYR010000049.1"/>
</dbReference>
<accession>A0ABV6B0Z2</accession>
<protein>
    <submittedName>
        <fullName evidence="1">Uncharacterized protein</fullName>
    </submittedName>
</protein>
<sequence length="89" mass="10232">MYYTDLDLIRARLVETDLPADVQRSYLQVLGNLNALSILLTPESEDDLDAPEHIQLSRLFAQHQQRRVLLETEYPALAVLSRPKGWRGN</sequence>
<comment type="caution">
    <text evidence="1">The sequence shown here is derived from an EMBL/GenBank/DDBJ whole genome shotgun (WGS) entry which is preliminary data.</text>
</comment>
<gene>
    <name evidence="1" type="ORF">ACFFLM_15735</name>
</gene>
<dbReference type="EMBL" id="JBHLYR010000049">
    <property type="protein sequence ID" value="MFB9993418.1"/>
    <property type="molecule type" value="Genomic_DNA"/>
</dbReference>
<name>A0ABV6B0Z2_9DEIO</name>
<reference evidence="1 2" key="1">
    <citation type="submission" date="2024-09" db="EMBL/GenBank/DDBJ databases">
        <authorList>
            <person name="Sun Q."/>
            <person name="Mori K."/>
        </authorList>
    </citation>
    <scope>NUCLEOTIDE SEQUENCE [LARGE SCALE GENOMIC DNA]</scope>
    <source>
        <strain evidence="1 2">JCM 13503</strain>
    </source>
</reference>
<evidence type="ECO:0000313" key="2">
    <source>
        <dbReference type="Proteomes" id="UP001589733"/>
    </source>
</evidence>
<organism evidence="1 2">
    <name type="scientific">Deinococcus oregonensis</name>
    <dbReference type="NCBI Taxonomy" id="1805970"/>
    <lineage>
        <taxon>Bacteria</taxon>
        <taxon>Thermotogati</taxon>
        <taxon>Deinococcota</taxon>
        <taxon>Deinococci</taxon>
        <taxon>Deinococcales</taxon>
        <taxon>Deinococcaceae</taxon>
        <taxon>Deinococcus</taxon>
    </lineage>
</organism>
<evidence type="ECO:0000313" key="1">
    <source>
        <dbReference type="EMBL" id="MFB9993418.1"/>
    </source>
</evidence>
<dbReference type="Proteomes" id="UP001589733">
    <property type="component" value="Unassembled WGS sequence"/>
</dbReference>